<reference evidence="2" key="2">
    <citation type="journal article" date="2023" name="Microbiol Resour">
        <title>Decontamination and Annotation of the Draft Genome Sequence of the Oomycete Lagenidium giganteum ARSEF 373.</title>
        <authorList>
            <person name="Morgan W.R."/>
            <person name="Tartar A."/>
        </authorList>
    </citation>
    <scope>NUCLEOTIDE SEQUENCE</scope>
    <source>
        <strain evidence="2">ARSEF 373</strain>
    </source>
</reference>
<dbReference type="Proteomes" id="UP001146120">
    <property type="component" value="Unassembled WGS sequence"/>
</dbReference>
<name>A0AAV2YRJ1_9STRA</name>
<feature type="domain" description="Reverse transcriptase/retrotransposon-derived protein RNase H-like" evidence="1">
    <location>
        <begin position="109"/>
        <end position="169"/>
    </location>
</feature>
<dbReference type="EMBL" id="DAKRPA010000158">
    <property type="protein sequence ID" value="DAZ96720.1"/>
    <property type="molecule type" value="Genomic_DNA"/>
</dbReference>
<evidence type="ECO:0000313" key="2">
    <source>
        <dbReference type="EMBL" id="DAZ96720.1"/>
    </source>
</evidence>
<dbReference type="InterPro" id="IPR041577">
    <property type="entry name" value="RT_RNaseH_2"/>
</dbReference>
<dbReference type="Gene3D" id="3.30.70.270">
    <property type="match status" value="1"/>
</dbReference>
<proteinExistence type="predicted"/>
<dbReference type="PANTHER" id="PTHR33064">
    <property type="entry name" value="POL PROTEIN"/>
    <property type="match status" value="1"/>
</dbReference>
<protein>
    <recommendedName>
        <fullName evidence="1">Reverse transcriptase/retrotransposon-derived protein RNase H-like domain-containing protein</fullName>
    </recommendedName>
</protein>
<keyword evidence="3" id="KW-1185">Reference proteome</keyword>
<evidence type="ECO:0000259" key="1">
    <source>
        <dbReference type="Pfam" id="PF17919"/>
    </source>
</evidence>
<organism evidence="2 3">
    <name type="scientific">Lagenidium giganteum</name>
    <dbReference type="NCBI Taxonomy" id="4803"/>
    <lineage>
        <taxon>Eukaryota</taxon>
        <taxon>Sar</taxon>
        <taxon>Stramenopiles</taxon>
        <taxon>Oomycota</taxon>
        <taxon>Peronosporomycetes</taxon>
        <taxon>Pythiales</taxon>
        <taxon>Pythiaceae</taxon>
    </lineage>
</organism>
<gene>
    <name evidence="2" type="ORF">N0F65_011757</name>
</gene>
<dbReference type="AlphaFoldDB" id="A0AAV2YRJ1"/>
<evidence type="ECO:0000313" key="3">
    <source>
        <dbReference type="Proteomes" id="UP001146120"/>
    </source>
</evidence>
<dbReference type="InterPro" id="IPR051320">
    <property type="entry name" value="Viral_Replic_Matur_Polypro"/>
</dbReference>
<reference evidence="2" key="1">
    <citation type="submission" date="2022-11" db="EMBL/GenBank/DDBJ databases">
        <authorList>
            <person name="Morgan W.R."/>
            <person name="Tartar A."/>
        </authorList>
    </citation>
    <scope>NUCLEOTIDE SEQUENCE</scope>
    <source>
        <strain evidence="2">ARSEF 373</strain>
    </source>
</reference>
<dbReference type="InterPro" id="IPR043502">
    <property type="entry name" value="DNA/RNA_pol_sf"/>
</dbReference>
<dbReference type="Pfam" id="PF17919">
    <property type="entry name" value="RT_RNaseH_2"/>
    <property type="match status" value="1"/>
</dbReference>
<dbReference type="InterPro" id="IPR043128">
    <property type="entry name" value="Rev_trsase/Diguanyl_cyclase"/>
</dbReference>
<sequence length="281" mass="31902">MDACDRWNLSISVPKSAWGKRSVEQLGHVISPEGIATKPKDLAGIRDLPFPTTLKALQSFLGSLNYYNRFIQNFAVHAAILYELRDRDLSTDEQISRTDEEICHIKRAKVAFKVLKDQMVAAPVLRHFLPDSEPVIITYACDWAVASTLVQDYEGIYMPVRFCSRVLTQPVTPPVPLMKFKKQGTTVQIRLRDPARLRARLGPAYQVFALATAKSGRIGHSHVQNLGDFIDAIFGIRLPGILREQGFIEVKSITIRRLENLCRSIWIFSPQFDFGQVYNWV</sequence>
<accession>A0AAV2YRJ1</accession>
<dbReference type="SUPFAM" id="SSF56672">
    <property type="entry name" value="DNA/RNA polymerases"/>
    <property type="match status" value="1"/>
</dbReference>
<comment type="caution">
    <text evidence="2">The sequence shown here is derived from an EMBL/GenBank/DDBJ whole genome shotgun (WGS) entry which is preliminary data.</text>
</comment>
<dbReference type="PANTHER" id="PTHR33064:SF37">
    <property type="entry name" value="RIBONUCLEASE H"/>
    <property type="match status" value="1"/>
</dbReference>